<dbReference type="Proteomes" id="UP000712600">
    <property type="component" value="Unassembled WGS sequence"/>
</dbReference>
<evidence type="ECO:0000256" key="1">
    <source>
        <dbReference type="SAM" id="MobiDB-lite"/>
    </source>
</evidence>
<feature type="compositionally biased region" description="Acidic residues" evidence="1">
    <location>
        <begin position="36"/>
        <end position="49"/>
    </location>
</feature>
<name>A0A8S9QWZ5_BRACR</name>
<feature type="region of interest" description="Disordered" evidence="1">
    <location>
        <begin position="1"/>
        <end position="55"/>
    </location>
</feature>
<organism evidence="2 3">
    <name type="scientific">Brassica cretica</name>
    <name type="common">Mustard</name>
    <dbReference type="NCBI Taxonomy" id="69181"/>
    <lineage>
        <taxon>Eukaryota</taxon>
        <taxon>Viridiplantae</taxon>
        <taxon>Streptophyta</taxon>
        <taxon>Embryophyta</taxon>
        <taxon>Tracheophyta</taxon>
        <taxon>Spermatophyta</taxon>
        <taxon>Magnoliopsida</taxon>
        <taxon>eudicotyledons</taxon>
        <taxon>Gunneridae</taxon>
        <taxon>Pentapetalae</taxon>
        <taxon>rosids</taxon>
        <taxon>malvids</taxon>
        <taxon>Brassicales</taxon>
        <taxon>Brassicaceae</taxon>
        <taxon>Brassiceae</taxon>
        <taxon>Brassica</taxon>
    </lineage>
</organism>
<proteinExistence type="predicted"/>
<accession>A0A8S9QWZ5</accession>
<dbReference type="PANTHER" id="PTHR37211">
    <property type="entry name" value="EXPRESSED PROTEIN"/>
    <property type="match status" value="1"/>
</dbReference>
<comment type="caution">
    <text evidence="2">The sequence shown here is derived from an EMBL/GenBank/DDBJ whole genome shotgun (WGS) entry which is preliminary data.</text>
</comment>
<dbReference type="EMBL" id="QGKX02000996">
    <property type="protein sequence ID" value="KAF3558342.1"/>
    <property type="molecule type" value="Genomic_DNA"/>
</dbReference>
<protein>
    <submittedName>
        <fullName evidence="2">Uncharacterized protein</fullName>
    </submittedName>
</protein>
<evidence type="ECO:0000313" key="2">
    <source>
        <dbReference type="EMBL" id="KAF3558342.1"/>
    </source>
</evidence>
<dbReference type="AlphaFoldDB" id="A0A8S9QWZ5"/>
<gene>
    <name evidence="2" type="ORF">F2Q69_00016782</name>
</gene>
<feature type="compositionally biased region" description="Basic residues" evidence="1">
    <location>
        <begin position="1"/>
        <end position="14"/>
    </location>
</feature>
<dbReference type="PANTHER" id="PTHR37211:SF1">
    <property type="entry name" value="EXPRESSED PROTEIN"/>
    <property type="match status" value="1"/>
</dbReference>
<reference evidence="2" key="1">
    <citation type="submission" date="2019-12" db="EMBL/GenBank/DDBJ databases">
        <title>Genome sequencing and annotation of Brassica cretica.</title>
        <authorList>
            <person name="Studholme D.J."/>
            <person name="Sarris P."/>
        </authorList>
    </citation>
    <scope>NUCLEOTIDE SEQUENCE</scope>
    <source>
        <strain evidence="2">PFS-109/04</strain>
        <tissue evidence="2">Leaf</tissue>
    </source>
</reference>
<sequence>MGKRDKKPNRRRHKGEFSNDGEDFYDQHPPAAPSVVDEDEQNSEEESDELQPSSDLPSKFLLYQQSVQSPKGDISYLQKFFLMYVGGRQPLHFQEDFCGTALLSAEWLKADTRRTAVGLDFDLEALEWCMDNNISKLGADRFYPSPPQPSLENRLCYLLVKSYET</sequence>
<evidence type="ECO:0000313" key="3">
    <source>
        <dbReference type="Proteomes" id="UP000712600"/>
    </source>
</evidence>